<comment type="caution">
    <text evidence="1">The sequence shown here is derived from an EMBL/GenBank/DDBJ whole genome shotgun (WGS) entry which is preliminary data.</text>
</comment>
<accession>A0A4D4KW39</accession>
<dbReference type="AlphaFoldDB" id="A0A4D4KW39"/>
<evidence type="ECO:0000313" key="2">
    <source>
        <dbReference type="Proteomes" id="UP000301309"/>
    </source>
</evidence>
<evidence type="ECO:0000313" key="1">
    <source>
        <dbReference type="EMBL" id="GDY52952.1"/>
    </source>
</evidence>
<reference evidence="1 2" key="1">
    <citation type="journal article" date="2020" name="Int. J. Syst. Evol. Microbiol.">
        <title>Reclassification of Streptomyces castelarensis and Streptomyces sporoclivatus as later heterotypic synonyms of Streptomyces antimycoticus.</title>
        <authorList>
            <person name="Komaki H."/>
            <person name="Tamura T."/>
        </authorList>
    </citation>
    <scope>NUCLEOTIDE SEQUENCE [LARGE SCALE GENOMIC DNA]</scope>
    <source>
        <strain evidence="1 2">NBRC 13459</strain>
    </source>
</reference>
<organism evidence="1 2">
    <name type="scientific">Streptomyces violaceusniger</name>
    <dbReference type="NCBI Taxonomy" id="68280"/>
    <lineage>
        <taxon>Bacteria</taxon>
        <taxon>Bacillati</taxon>
        <taxon>Actinomycetota</taxon>
        <taxon>Actinomycetes</taxon>
        <taxon>Kitasatosporales</taxon>
        <taxon>Streptomycetaceae</taxon>
        <taxon>Streptomyces</taxon>
        <taxon>Streptomyces violaceusniger group</taxon>
    </lineage>
</organism>
<protein>
    <submittedName>
        <fullName evidence="1">Uncharacterized protein</fullName>
    </submittedName>
</protein>
<sequence length="79" mass="8728">MDDKTLTLRFWGGVCNTYSVSAKETSDKVTLDLKSKPKHPGRACILIAKQLEEKVTLKEPLDGRKVVDGSTGKTVPLRK</sequence>
<keyword evidence="2" id="KW-1185">Reference proteome</keyword>
<dbReference type="Proteomes" id="UP000301309">
    <property type="component" value="Unassembled WGS sequence"/>
</dbReference>
<gene>
    <name evidence="1" type="ORF">SVIO_035750</name>
</gene>
<dbReference type="EMBL" id="BJHW01000001">
    <property type="protein sequence ID" value="GDY52952.1"/>
    <property type="molecule type" value="Genomic_DNA"/>
</dbReference>
<proteinExistence type="predicted"/>
<name>A0A4D4KW39_STRVO</name>